<dbReference type="Proteomes" id="UP001154282">
    <property type="component" value="Unassembled WGS sequence"/>
</dbReference>
<sequence>MPGQIFLAMGLTSLTPDQLEGSAMDSTVLTSSVRTLSLNDHHPH</sequence>
<keyword evidence="2" id="KW-1185">Reference proteome</keyword>
<proteinExistence type="predicted"/>
<evidence type="ECO:0000313" key="1">
    <source>
        <dbReference type="EMBL" id="CAI0468976.1"/>
    </source>
</evidence>
<protein>
    <submittedName>
        <fullName evidence="1">Uncharacterized protein</fullName>
    </submittedName>
</protein>
<reference evidence="1" key="1">
    <citation type="submission" date="2022-08" db="EMBL/GenBank/DDBJ databases">
        <authorList>
            <person name="Gutierrez-Valencia J."/>
        </authorList>
    </citation>
    <scope>NUCLEOTIDE SEQUENCE</scope>
</reference>
<dbReference type="EMBL" id="CAMGYJ010000008">
    <property type="protein sequence ID" value="CAI0468976.1"/>
    <property type="molecule type" value="Genomic_DNA"/>
</dbReference>
<gene>
    <name evidence="1" type="ORF">LITE_LOCUS38008</name>
</gene>
<comment type="caution">
    <text evidence="1">The sequence shown here is derived from an EMBL/GenBank/DDBJ whole genome shotgun (WGS) entry which is preliminary data.</text>
</comment>
<evidence type="ECO:0000313" key="2">
    <source>
        <dbReference type="Proteomes" id="UP001154282"/>
    </source>
</evidence>
<organism evidence="1 2">
    <name type="scientific">Linum tenue</name>
    <dbReference type="NCBI Taxonomy" id="586396"/>
    <lineage>
        <taxon>Eukaryota</taxon>
        <taxon>Viridiplantae</taxon>
        <taxon>Streptophyta</taxon>
        <taxon>Embryophyta</taxon>
        <taxon>Tracheophyta</taxon>
        <taxon>Spermatophyta</taxon>
        <taxon>Magnoliopsida</taxon>
        <taxon>eudicotyledons</taxon>
        <taxon>Gunneridae</taxon>
        <taxon>Pentapetalae</taxon>
        <taxon>rosids</taxon>
        <taxon>fabids</taxon>
        <taxon>Malpighiales</taxon>
        <taxon>Linaceae</taxon>
        <taxon>Linum</taxon>
    </lineage>
</organism>
<name>A0AAV0PDS8_9ROSI</name>
<accession>A0AAV0PDS8</accession>
<dbReference type="AlphaFoldDB" id="A0AAV0PDS8"/>